<evidence type="ECO:0000313" key="2">
    <source>
        <dbReference type="EMBL" id="KAG0288842.1"/>
    </source>
</evidence>
<feature type="compositionally biased region" description="Basic and acidic residues" evidence="1">
    <location>
        <begin position="1"/>
        <end position="13"/>
    </location>
</feature>
<keyword evidence="3" id="KW-1185">Reference proteome</keyword>
<name>A0A9P6QNS6_9FUNG</name>
<dbReference type="EMBL" id="JAAAIN010002956">
    <property type="protein sequence ID" value="KAG0288842.1"/>
    <property type="molecule type" value="Genomic_DNA"/>
</dbReference>
<feature type="non-terminal residue" evidence="2">
    <location>
        <position position="166"/>
    </location>
</feature>
<accession>A0A9P6QNS6</accession>
<sequence length="166" mass="17792">MVVQRWVDKRQHDTTASTPAQTGEDDDEDDAVSTTTTNTTTTNINNPVSSNPGTMHTTSPTLSKTEKRPSISASSALAGSSIHPETLAQKLIREETKGINNSGGSTTGGSTEDDDEDDTDSSWPLVFTPSLETPVETQANTPQDFESMSPAPMMMDSDDLKREAEV</sequence>
<evidence type="ECO:0000313" key="3">
    <source>
        <dbReference type="Proteomes" id="UP000823405"/>
    </source>
</evidence>
<gene>
    <name evidence="2" type="ORF">BGZ97_006663</name>
</gene>
<evidence type="ECO:0000256" key="1">
    <source>
        <dbReference type="SAM" id="MobiDB-lite"/>
    </source>
</evidence>
<comment type="caution">
    <text evidence="2">The sequence shown here is derived from an EMBL/GenBank/DDBJ whole genome shotgun (WGS) entry which is preliminary data.</text>
</comment>
<reference evidence="2" key="1">
    <citation type="journal article" date="2020" name="Fungal Divers.">
        <title>Resolving the Mortierellaceae phylogeny through synthesis of multi-gene phylogenetics and phylogenomics.</title>
        <authorList>
            <person name="Vandepol N."/>
            <person name="Liber J."/>
            <person name="Desiro A."/>
            <person name="Na H."/>
            <person name="Kennedy M."/>
            <person name="Barry K."/>
            <person name="Grigoriev I.V."/>
            <person name="Miller A.N."/>
            <person name="O'Donnell K."/>
            <person name="Stajich J.E."/>
            <person name="Bonito G."/>
        </authorList>
    </citation>
    <scope>NUCLEOTIDE SEQUENCE</scope>
    <source>
        <strain evidence="2">NVP60</strain>
    </source>
</reference>
<feature type="compositionally biased region" description="Acidic residues" evidence="1">
    <location>
        <begin position="111"/>
        <end position="120"/>
    </location>
</feature>
<feature type="compositionally biased region" description="Low complexity" evidence="1">
    <location>
        <begin position="34"/>
        <end position="46"/>
    </location>
</feature>
<feature type="compositionally biased region" description="Polar residues" evidence="1">
    <location>
        <begin position="135"/>
        <end position="146"/>
    </location>
</feature>
<feature type="region of interest" description="Disordered" evidence="1">
    <location>
        <begin position="1"/>
        <end position="166"/>
    </location>
</feature>
<protein>
    <submittedName>
        <fullName evidence="2">Uncharacterized protein</fullName>
    </submittedName>
</protein>
<proteinExistence type="predicted"/>
<organism evidence="2 3">
    <name type="scientific">Linnemannia gamsii</name>
    <dbReference type="NCBI Taxonomy" id="64522"/>
    <lineage>
        <taxon>Eukaryota</taxon>
        <taxon>Fungi</taxon>
        <taxon>Fungi incertae sedis</taxon>
        <taxon>Mucoromycota</taxon>
        <taxon>Mortierellomycotina</taxon>
        <taxon>Mortierellomycetes</taxon>
        <taxon>Mortierellales</taxon>
        <taxon>Mortierellaceae</taxon>
        <taxon>Linnemannia</taxon>
    </lineage>
</organism>
<dbReference type="AlphaFoldDB" id="A0A9P6QNS6"/>
<dbReference type="OrthoDB" id="2595509at2759"/>
<dbReference type="Proteomes" id="UP000823405">
    <property type="component" value="Unassembled WGS sequence"/>
</dbReference>
<feature type="compositionally biased region" description="Polar residues" evidence="1">
    <location>
        <begin position="47"/>
        <end position="63"/>
    </location>
</feature>
<feature type="compositionally biased region" description="Low complexity" evidence="1">
    <location>
        <begin position="70"/>
        <end position="82"/>
    </location>
</feature>